<gene>
    <name evidence="7" type="ORF">AOQ84DRAFT_405251</name>
</gene>
<sequence>MAPQRPLSVKIVGGGIAGLTAAIALRQAGHNVEVLERSSFANEYGAGIGLGPNAVKILRSFGLCPQKDARANKWLQSSSIKADTMEVIRKEWIECESRLGAPMLVAHRVDLHSALKRHAVSEDGPGIPAVLRNQVKVVLFEPETGLIHLEDGTVEHADLIIAADGVRSSAASIMNGIECPATLTTTTQIRFMISTERILNDPVTAPLLNDGPNDAGFYVSPGREGYLVRYPCRESTLQNFGLYTLADPKHTDKQEWKFPMDREYLREKMCGFSPVLLRLCDLAPEISLWRLPGRKPIAKFQRGKMVAIGDAAHPMHPHRGQGAVSSIEDAATLGVLFNGSAEPSIATWTVEEKLQLFGDIRRKRVSAIQIMSEVPLFEDTMAAKKMELMQYLPESELPGELNIHTPCEEGSPSL</sequence>
<reference evidence="7 8" key="1">
    <citation type="journal article" date="2016" name="Nat. Commun.">
        <title>Ectomycorrhizal ecology is imprinted in the genome of the dominant symbiotic fungus Cenococcum geophilum.</title>
        <authorList>
            <consortium name="DOE Joint Genome Institute"/>
            <person name="Peter M."/>
            <person name="Kohler A."/>
            <person name="Ohm R.A."/>
            <person name="Kuo A."/>
            <person name="Krutzmann J."/>
            <person name="Morin E."/>
            <person name="Arend M."/>
            <person name="Barry K.W."/>
            <person name="Binder M."/>
            <person name="Choi C."/>
            <person name="Clum A."/>
            <person name="Copeland A."/>
            <person name="Grisel N."/>
            <person name="Haridas S."/>
            <person name="Kipfer T."/>
            <person name="LaButti K."/>
            <person name="Lindquist E."/>
            <person name="Lipzen A."/>
            <person name="Maire R."/>
            <person name="Meier B."/>
            <person name="Mihaltcheva S."/>
            <person name="Molinier V."/>
            <person name="Murat C."/>
            <person name="Poggeler S."/>
            <person name="Quandt C.A."/>
            <person name="Sperisen C."/>
            <person name="Tritt A."/>
            <person name="Tisserant E."/>
            <person name="Crous P.W."/>
            <person name="Henrissat B."/>
            <person name="Nehls U."/>
            <person name="Egli S."/>
            <person name="Spatafora J.W."/>
            <person name="Grigoriev I.V."/>
            <person name="Martin F.M."/>
        </authorList>
    </citation>
    <scope>NUCLEOTIDE SEQUENCE [LARGE SCALE GENOMIC DNA]</scope>
    <source>
        <strain evidence="7 8">CBS 207.34</strain>
    </source>
</reference>
<dbReference type="SUPFAM" id="SSF51905">
    <property type="entry name" value="FAD/NAD(P)-binding domain"/>
    <property type="match status" value="1"/>
</dbReference>
<dbReference type="EMBL" id="KV749500">
    <property type="protein sequence ID" value="OCL09157.1"/>
    <property type="molecule type" value="Genomic_DNA"/>
</dbReference>
<dbReference type="PRINTS" id="PR00420">
    <property type="entry name" value="RNGMNOXGNASE"/>
</dbReference>
<keyword evidence="4" id="KW-0560">Oxidoreductase</keyword>
<name>A0A8E2F236_9PEZI</name>
<evidence type="ECO:0000259" key="6">
    <source>
        <dbReference type="Pfam" id="PF01494"/>
    </source>
</evidence>
<dbReference type="Proteomes" id="UP000250140">
    <property type="component" value="Unassembled WGS sequence"/>
</dbReference>
<evidence type="ECO:0000256" key="3">
    <source>
        <dbReference type="ARBA" id="ARBA00022827"/>
    </source>
</evidence>
<evidence type="ECO:0000256" key="1">
    <source>
        <dbReference type="ARBA" id="ARBA00007992"/>
    </source>
</evidence>
<evidence type="ECO:0000313" key="7">
    <source>
        <dbReference type="EMBL" id="OCL09157.1"/>
    </source>
</evidence>
<evidence type="ECO:0000256" key="4">
    <source>
        <dbReference type="ARBA" id="ARBA00023002"/>
    </source>
</evidence>
<evidence type="ECO:0000256" key="2">
    <source>
        <dbReference type="ARBA" id="ARBA00022630"/>
    </source>
</evidence>
<evidence type="ECO:0000313" key="8">
    <source>
        <dbReference type="Proteomes" id="UP000250140"/>
    </source>
</evidence>
<keyword evidence="3" id="KW-0274">FAD</keyword>
<dbReference type="PANTHER" id="PTHR13789:SF314">
    <property type="entry name" value="FAD-BINDING DOMAIN-CONTAINING PROTEIN"/>
    <property type="match status" value="1"/>
</dbReference>
<accession>A0A8E2F236</accession>
<dbReference type="Gene3D" id="3.50.50.60">
    <property type="entry name" value="FAD/NAD(P)-binding domain"/>
    <property type="match status" value="1"/>
</dbReference>
<dbReference type="GO" id="GO:0071949">
    <property type="term" value="F:FAD binding"/>
    <property type="evidence" value="ECO:0007669"/>
    <property type="project" value="InterPro"/>
</dbReference>
<evidence type="ECO:0000256" key="5">
    <source>
        <dbReference type="ARBA" id="ARBA00023033"/>
    </source>
</evidence>
<dbReference type="AlphaFoldDB" id="A0A8E2F236"/>
<dbReference type="InterPro" id="IPR002938">
    <property type="entry name" value="FAD-bd"/>
</dbReference>
<dbReference type="Pfam" id="PF01494">
    <property type="entry name" value="FAD_binding_3"/>
    <property type="match status" value="1"/>
</dbReference>
<proteinExistence type="inferred from homology"/>
<keyword evidence="5" id="KW-0503">Monooxygenase</keyword>
<feature type="domain" description="FAD-binding" evidence="6">
    <location>
        <begin position="8"/>
        <end position="335"/>
    </location>
</feature>
<dbReference type="SUPFAM" id="SSF54373">
    <property type="entry name" value="FAD-linked reductases, C-terminal domain"/>
    <property type="match status" value="1"/>
</dbReference>
<organism evidence="7 8">
    <name type="scientific">Glonium stellatum</name>
    <dbReference type="NCBI Taxonomy" id="574774"/>
    <lineage>
        <taxon>Eukaryota</taxon>
        <taxon>Fungi</taxon>
        <taxon>Dikarya</taxon>
        <taxon>Ascomycota</taxon>
        <taxon>Pezizomycotina</taxon>
        <taxon>Dothideomycetes</taxon>
        <taxon>Pleosporomycetidae</taxon>
        <taxon>Gloniales</taxon>
        <taxon>Gloniaceae</taxon>
        <taxon>Glonium</taxon>
    </lineage>
</organism>
<comment type="similarity">
    <text evidence="1">Belongs to the paxM FAD-dependent monooxygenase family.</text>
</comment>
<dbReference type="InterPro" id="IPR050493">
    <property type="entry name" value="FAD-dep_Monooxygenase_BioMet"/>
</dbReference>
<dbReference type="PANTHER" id="PTHR13789">
    <property type="entry name" value="MONOOXYGENASE"/>
    <property type="match status" value="1"/>
</dbReference>
<keyword evidence="2" id="KW-0285">Flavoprotein</keyword>
<keyword evidence="8" id="KW-1185">Reference proteome</keyword>
<dbReference type="OrthoDB" id="9993796at2759"/>
<dbReference type="InterPro" id="IPR036188">
    <property type="entry name" value="FAD/NAD-bd_sf"/>
</dbReference>
<dbReference type="GO" id="GO:0004497">
    <property type="term" value="F:monooxygenase activity"/>
    <property type="evidence" value="ECO:0007669"/>
    <property type="project" value="UniProtKB-KW"/>
</dbReference>
<protein>
    <submittedName>
        <fullName evidence="7">FAD/NAD(P)-binding domain-containing protein</fullName>
    </submittedName>
</protein>